<keyword evidence="3" id="KW-1185">Reference proteome</keyword>
<feature type="non-terminal residue" evidence="2">
    <location>
        <position position="1"/>
    </location>
</feature>
<dbReference type="AlphaFoldDB" id="A0A6A5VQL8"/>
<dbReference type="EMBL" id="ML976659">
    <property type="protein sequence ID" value="KAF1979088.1"/>
    <property type="molecule type" value="Genomic_DNA"/>
</dbReference>
<dbReference type="PANTHER" id="PTHR10894:SF0">
    <property type="entry name" value="NUCLEOLAR PROTEIN 56"/>
    <property type="match status" value="1"/>
</dbReference>
<protein>
    <recommendedName>
        <fullName evidence="1">Nucleolar protein 58/56 N-terminal domain-containing protein</fullName>
    </recommendedName>
</protein>
<gene>
    <name evidence="2" type="ORF">BU23DRAFT_448949</name>
</gene>
<dbReference type="GO" id="GO:0030515">
    <property type="term" value="F:snoRNA binding"/>
    <property type="evidence" value="ECO:0007669"/>
    <property type="project" value="InterPro"/>
</dbReference>
<dbReference type="Pfam" id="PF08156">
    <property type="entry name" value="NOP5NT"/>
    <property type="match status" value="1"/>
</dbReference>
<evidence type="ECO:0000259" key="1">
    <source>
        <dbReference type="Pfam" id="PF08156"/>
    </source>
</evidence>
<name>A0A6A5VQL8_9PLEO</name>
<evidence type="ECO:0000313" key="3">
    <source>
        <dbReference type="Proteomes" id="UP000800036"/>
    </source>
</evidence>
<accession>A0A6A5VQL8</accession>
<dbReference type="PANTHER" id="PTHR10894">
    <property type="entry name" value="NUCLEOLAR PROTEIN 5 NUCLEOLAR PROTEIN NOP5 NOP58"/>
    <property type="match status" value="1"/>
</dbReference>
<proteinExistence type="predicted"/>
<dbReference type="GO" id="GO:0032040">
    <property type="term" value="C:small-subunit processome"/>
    <property type="evidence" value="ECO:0007669"/>
    <property type="project" value="InterPro"/>
</dbReference>
<dbReference type="InterPro" id="IPR045056">
    <property type="entry name" value="Nop56/Nop58"/>
</dbReference>
<dbReference type="OrthoDB" id="6780543at2759"/>
<organism evidence="2 3">
    <name type="scientific">Bimuria novae-zelandiae CBS 107.79</name>
    <dbReference type="NCBI Taxonomy" id="1447943"/>
    <lineage>
        <taxon>Eukaryota</taxon>
        <taxon>Fungi</taxon>
        <taxon>Dikarya</taxon>
        <taxon>Ascomycota</taxon>
        <taxon>Pezizomycotina</taxon>
        <taxon>Dothideomycetes</taxon>
        <taxon>Pleosporomycetidae</taxon>
        <taxon>Pleosporales</taxon>
        <taxon>Massarineae</taxon>
        <taxon>Didymosphaeriaceae</taxon>
        <taxon>Bimuria</taxon>
    </lineage>
</organism>
<sequence>ESPVGYAIFKVLLEADSIGLSLAEVCSSMPDLSKFGKMISLVGFFPFQGTQHALQGMDRPHESIYINDLSDDILSDFRRAAVEATVPHSKKTILGVSDKSLAASVKVAFPKMNCETGETSQVVAEYLRGSRLHGPKLVKSLRDAEADLDQARLGLGNAYSRLRVKFSNQGVTHIMQAIATLH</sequence>
<dbReference type="GO" id="GO:0031428">
    <property type="term" value="C:box C/D methylation guide snoRNP complex"/>
    <property type="evidence" value="ECO:0007669"/>
    <property type="project" value="InterPro"/>
</dbReference>
<feature type="domain" description="Nucleolar protein 58/56 N-terminal" evidence="1">
    <location>
        <begin position="1"/>
        <end position="57"/>
    </location>
</feature>
<evidence type="ECO:0000313" key="2">
    <source>
        <dbReference type="EMBL" id="KAF1979088.1"/>
    </source>
</evidence>
<dbReference type="Proteomes" id="UP000800036">
    <property type="component" value="Unassembled WGS sequence"/>
</dbReference>
<reference evidence="2" key="1">
    <citation type="journal article" date="2020" name="Stud. Mycol.">
        <title>101 Dothideomycetes genomes: a test case for predicting lifestyles and emergence of pathogens.</title>
        <authorList>
            <person name="Haridas S."/>
            <person name="Albert R."/>
            <person name="Binder M."/>
            <person name="Bloem J."/>
            <person name="Labutti K."/>
            <person name="Salamov A."/>
            <person name="Andreopoulos B."/>
            <person name="Baker S."/>
            <person name="Barry K."/>
            <person name="Bills G."/>
            <person name="Bluhm B."/>
            <person name="Cannon C."/>
            <person name="Castanera R."/>
            <person name="Culley D."/>
            <person name="Daum C."/>
            <person name="Ezra D."/>
            <person name="Gonzalez J."/>
            <person name="Henrissat B."/>
            <person name="Kuo A."/>
            <person name="Liang C."/>
            <person name="Lipzen A."/>
            <person name="Lutzoni F."/>
            <person name="Magnuson J."/>
            <person name="Mondo S."/>
            <person name="Nolan M."/>
            <person name="Ohm R."/>
            <person name="Pangilinan J."/>
            <person name="Park H.-J."/>
            <person name="Ramirez L."/>
            <person name="Alfaro M."/>
            <person name="Sun H."/>
            <person name="Tritt A."/>
            <person name="Yoshinaga Y."/>
            <person name="Zwiers L.-H."/>
            <person name="Turgeon B."/>
            <person name="Goodwin S."/>
            <person name="Spatafora J."/>
            <person name="Crous P."/>
            <person name="Grigoriev I."/>
        </authorList>
    </citation>
    <scope>NUCLEOTIDE SEQUENCE</scope>
    <source>
        <strain evidence="2">CBS 107.79</strain>
    </source>
</reference>
<dbReference type="InterPro" id="IPR012974">
    <property type="entry name" value="NOP58/56_N"/>
</dbReference>